<sequence>MMMVSQIRKIINKLKGQKVADSEIFCSQEEEIEILNMLAKQNIYP</sequence>
<accession>A0A848D3G7</accession>
<dbReference type="EMBL" id="JABAGO010000051">
    <property type="protein sequence ID" value="NMF00663.1"/>
    <property type="molecule type" value="Genomic_DNA"/>
</dbReference>
<protein>
    <submittedName>
        <fullName evidence="1">Uncharacterized protein</fullName>
    </submittedName>
</protein>
<dbReference type="Proteomes" id="UP000561326">
    <property type="component" value="Unassembled WGS sequence"/>
</dbReference>
<proteinExistence type="predicted"/>
<comment type="caution">
    <text evidence="1">The sequence shown here is derived from an EMBL/GenBank/DDBJ whole genome shotgun (WGS) entry which is preliminary data.</text>
</comment>
<dbReference type="GeneID" id="92842231"/>
<evidence type="ECO:0000313" key="2">
    <source>
        <dbReference type="Proteomes" id="UP000561326"/>
    </source>
</evidence>
<organism evidence="1 2">
    <name type="scientific">Aneurinibacillus aneurinilyticus</name>
    <name type="common">Bacillus aneurinolyticus</name>
    <dbReference type="NCBI Taxonomy" id="1391"/>
    <lineage>
        <taxon>Bacteria</taxon>
        <taxon>Bacillati</taxon>
        <taxon>Bacillota</taxon>
        <taxon>Bacilli</taxon>
        <taxon>Bacillales</taxon>
        <taxon>Paenibacillaceae</taxon>
        <taxon>Aneurinibacillus group</taxon>
        <taxon>Aneurinibacillus</taxon>
    </lineage>
</organism>
<evidence type="ECO:0000313" key="1">
    <source>
        <dbReference type="EMBL" id="NMF00663.1"/>
    </source>
</evidence>
<gene>
    <name evidence="1" type="ORF">HF838_20775</name>
</gene>
<dbReference type="AlphaFoldDB" id="A0A848D3G7"/>
<name>A0A848D3G7_ANEAE</name>
<dbReference type="RefSeq" id="WP_155847254.1">
    <property type="nucleotide sequence ID" value="NZ_CABKST010000273.1"/>
</dbReference>
<reference evidence="1 2" key="1">
    <citation type="submission" date="2020-04" db="EMBL/GenBank/DDBJ databases">
        <authorList>
            <person name="Hitch T.C.A."/>
            <person name="Wylensek D."/>
            <person name="Clavel T."/>
        </authorList>
    </citation>
    <scope>NUCLEOTIDE SEQUENCE [LARGE SCALE GENOMIC DNA]</scope>
    <source>
        <strain evidence="1 2">WB01_D5_05</strain>
    </source>
</reference>